<comment type="similarity">
    <text evidence="1">Belongs to the peptidase C14A family.</text>
</comment>
<dbReference type="GO" id="GO:0006508">
    <property type="term" value="P:proteolysis"/>
    <property type="evidence" value="ECO:0007669"/>
    <property type="project" value="InterPro"/>
</dbReference>
<keyword evidence="6" id="KW-1185">Reference proteome</keyword>
<dbReference type="PANTHER" id="PTHR22576:SF37">
    <property type="entry name" value="MUCOSA-ASSOCIATED LYMPHOID TISSUE LYMPHOMA TRANSLOCATION PROTEIN 1"/>
    <property type="match status" value="1"/>
</dbReference>
<dbReference type="EMBL" id="FNYD01000012">
    <property type="protein sequence ID" value="SEK02659.1"/>
    <property type="molecule type" value="Genomic_DNA"/>
</dbReference>
<protein>
    <submittedName>
        <fullName evidence="5">Sel1 repeat-containing protein</fullName>
    </submittedName>
</protein>
<name>A0A1H7DLM7_9RHOB</name>
<feature type="domain" description="Caspase family p20" evidence="4">
    <location>
        <begin position="22"/>
        <end position="151"/>
    </location>
</feature>
<dbReference type="GO" id="GO:0004197">
    <property type="term" value="F:cysteine-type endopeptidase activity"/>
    <property type="evidence" value="ECO:0007669"/>
    <property type="project" value="InterPro"/>
</dbReference>
<dbReference type="SUPFAM" id="SSF81901">
    <property type="entry name" value="HCP-like"/>
    <property type="match status" value="1"/>
</dbReference>
<dbReference type="PROSITE" id="PS50207">
    <property type="entry name" value="CASPASE_P10"/>
    <property type="match status" value="1"/>
</dbReference>
<dbReference type="InterPro" id="IPR001309">
    <property type="entry name" value="Pept_C14_p20"/>
</dbReference>
<dbReference type="Gene3D" id="3.40.50.1460">
    <property type="match status" value="1"/>
</dbReference>
<evidence type="ECO:0000313" key="5">
    <source>
        <dbReference type="EMBL" id="SEK02659.1"/>
    </source>
</evidence>
<dbReference type="InterPro" id="IPR011990">
    <property type="entry name" value="TPR-like_helical_dom_sf"/>
</dbReference>
<feature type="domain" description="Caspase family p10" evidence="3">
    <location>
        <begin position="162"/>
        <end position="202"/>
    </location>
</feature>
<sequence>MPVRVLVFAFCLIAGALPALAERRVALVVGNSNYADVTSLDNPINDASDLAIALEGLGFEVFLGTDLARDEMLSLAESFGATAAEADVSLFFYAGHGFQSDGVNYLVPVDARINSGADVPDQTVTMGDIISRMERSDGLRLIFLDACRDNPFDIDLPDASDGLARVGSAADFLFAYATQPDNVAYDGTGRNSFFTEALLSHIYTPGQDISDLMINVRKDVIAATGGRQIPWDNSSLTRQFRFDTSPATASEETLLWQVAANARDPALMQLYVDRYPQGAHVGDVMAFLGGAGESATRNLSAPDSDEQAERLWKLAQRSRMRPLLEFYLEQYPDGARAGQAQRLLQSIPRAEDSTPGGICERLATHPRDSTARITGVPFSQLQRNAVGAIQACSAAAAQSPELPHYVALLARATIAAGDIERAVTLYRQAAERGDLRAMVSLAQLHESGTGLPQDMNRALELYERAAEGGSLDAMINLAVTLFEGRVVARDNARALSLLQQAAEGGSAKATFNLGVLAQDGVFGEPAQALDYFRRAAQEGEHQGWLAAAILLDEGRGVAADPARAASMLLRGAAADDGTVIAQLTGAPDQWSRETLRSVQAQLAAAGFYDAAIDGLAGPGFTAALERWRNGGFDAAALVD</sequence>
<dbReference type="SMART" id="SM00115">
    <property type="entry name" value="CASc"/>
    <property type="match status" value="1"/>
</dbReference>
<gene>
    <name evidence="5" type="ORF">SAMN05444007_11219</name>
</gene>
<dbReference type="Pfam" id="PF08238">
    <property type="entry name" value="Sel1"/>
    <property type="match status" value="5"/>
</dbReference>
<dbReference type="InterPro" id="IPR006597">
    <property type="entry name" value="Sel1-like"/>
</dbReference>
<proteinExistence type="inferred from homology"/>
<dbReference type="InterPro" id="IPR002138">
    <property type="entry name" value="Pept_C14_p10"/>
</dbReference>
<dbReference type="STRING" id="1227549.SAMN05444007_11219"/>
<evidence type="ECO:0000259" key="3">
    <source>
        <dbReference type="PROSITE" id="PS50207"/>
    </source>
</evidence>
<dbReference type="SUPFAM" id="SSF52129">
    <property type="entry name" value="Caspase-like"/>
    <property type="match status" value="1"/>
</dbReference>
<dbReference type="RefSeq" id="WP_244892203.1">
    <property type="nucleotide sequence ID" value="NZ_FNYD01000012.1"/>
</dbReference>
<dbReference type="InterPro" id="IPR011600">
    <property type="entry name" value="Pept_C14_caspase"/>
</dbReference>
<feature type="chain" id="PRO_5011474111" evidence="2">
    <location>
        <begin position="22"/>
        <end position="639"/>
    </location>
</feature>
<dbReference type="Pfam" id="PF00656">
    <property type="entry name" value="Peptidase_C14"/>
    <property type="match status" value="1"/>
</dbReference>
<dbReference type="SMART" id="SM00671">
    <property type="entry name" value="SEL1"/>
    <property type="match status" value="5"/>
</dbReference>
<evidence type="ECO:0000256" key="1">
    <source>
        <dbReference type="ARBA" id="ARBA00010134"/>
    </source>
</evidence>
<dbReference type="AlphaFoldDB" id="A0A1H7DLM7"/>
<accession>A0A1H7DLM7</accession>
<dbReference type="PROSITE" id="PS50208">
    <property type="entry name" value="CASPASE_P20"/>
    <property type="match status" value="1"/>
</dbReference>
<reference evidence="5 6" key="1">
    <citation type="submission" date="2016-10" db="EMBL/GenBank/DDBJ databases">
        <authorList>
            <person name="de Groot N.N."/>
        </authorList>
    </citation>
    <scope>NUCLEOTIDE SEQUENCE [LARGE SCALE GENOMIC DNA]</scope>
    <source>
        <strain evidence="5 6">DSM 29340</strain>
    </source>
</reference>
<dbReference type="Gene3D" id="1.25.40.10">
    <property type="entry name" value="Tetratricopeptide repeat domain"/>
    <property type="match status" value="2"/>
</dbReference>
<dbReference type="InterPro" id="IPR029030">
    <property type="entry name" value="Caspase-like_dom_sf"/>
</dbReference>
<dbReference type="PANTHER" id="PTHR22576">
    <property type="entry name" value="MUCOSA ASSOCIATED LYMPHOID TISSUE LYMPHOMA TRANSLOCATION PROTEIN 1/PARACASPASE"/>
    <property type="match status" value="1"/>
</dbReference>
<evidence type="ECO:0000259" key="4">
    <source>
        <dbReference type="PROSITE" id="PS50208"/>
    </source>
</evidence>
<dbReference type="InterPro" id="IPR015917">
    <property type="entry name" value="Pept_C14A"/>
</dbReference>
<dbReference type="Proteomes" id="UP000199379">
    <property type="component" value="Unassembled WGS sequence"/>
</dbReference>
<keyword evidence="2" id="KW-0732">Signal</keyword>
<organism evidence="5 6">
    <name type="scientific">Cribrihabitans marinus</name>
    <dbReference type="NCBI Taxonomy" id="1227549"/>
    <lineage>
        <taxon>Bacteria</taxon>
        <taxon>Pseudomonadati</taxon>
        <taxon>Pseudomonadota</taxon>
        <taxon>Alphaproteobacteria</taxon>
        <taxon>Rhodobacterales</taxon>
        <taxon>Paracoccaceae</taxon>
        <taxon>Cribrihabitans</taxon>
    </lineage>
</organism>
<evidence type="ECO:0000256" key="2">
    <source>
        <dbReference type="SAM" id="SignalP"/>
    </source>
</evidence>
<feature type="signal peptide" evidence="2">
    <location>
        <begin position="1"/>
        <end position="21"/>
    </location>
</feature>
<dbReference type="InterPro" id="IPR052039">
    <property type="entry name" value="Caspase-related_regulators"/>
</dbReference>
<evidence type="ECO:0000313" key="6">
    <source>
        <dbReference type="Proteomes" id="UP000199379"/>
    </source>
</evidence>